<organism evidence="2 3">
    <name type="scientific">Arthrobacter stackebrandtii</name>
    <dbReference type="NCBI Taxonomy" id="272161"/>
    <lineage>
        <taxon>Bacteria</taxon>
        <taxon>Bacillati</taxon>
        <taxon>Actinomycetota</taxon>
        <taxon>Actinomycetes</taxon>
        <taxon>Micrococcales</taxon>
        <taxon>Micrococcaceae</taxon>
        <taxon>Arthrobacter</taxon>
    </lineage>
</organism>
<proteinExistence type="predicted"/>
<evidence type="ECO:0000259" key="1">
    <source>
        <dbReference type="Pfam" id="PF08885"/>
    </source>
</evidence>
<keyword evidence="3" id="KW-1185">Reference proteome</keyword>
<dbReference type="Proteomes" id="UP000711614">
    <property type="component" value="Unassembled WGS sequence"/>
</dbReference>
<sequence length="355" mass="38326">MVVDQESRRSPYKGREAKSFWKQSVAGRAPHQLPGLYSRKFGIAPTDGIMTAGSCFAQHIARHLRAAGYNVLDTEPAPPWMSGETAQRYGFGTYSARFGNIYYVRQFLQLVQEATGRRTPADIAWEKDGRYFDALRPAVEPHGLETAELVSLHREQHLARVRQLLAGTSVLVFTLGLTEGWVHTASGTLYPTAPGTIAGDYDPATYHFHNFSYAEVHADLIELRQLLQQLSPGLKIILTVSPVSLAATAGGEHVLPATVYSKSVLRAAAGALAGEFADVDYFPSYEVITGAPSGNSLLDATLRNVTPEGVETVMGYFFAEHPVHAVAADPAPGQPAAPSAEAVLCEEALLEAFGS</sequence>
<dbReference type="InterPro" id="IPR014982">
    <property type="entry name" value="GSCFA"/>
</dbReference>
<feature type="domain" description="GSCFA" evidence="1">
    <location>
        <begin position="49"/>
        <end position="317"/>
    </location>
</feature>
<reference evidence="2 3" key="1">
    <citation type="submission" date="2021-03" db="EMBL/GenBank/DDBJ databases">
        <title>Sequencing the genomes of 1000 actinobacteria strains.</title>
        <authorList>
            <person name="Klenk H.-P."/>
        </authorList>
    </citation>
    <scope>NUCLEOTIDE SEQUENCE [LARGE SCALE GENOMIC DNA]</scope>
    <source>
        <strain evidence="2 3">DSM 16005</strain>
    </source>
</reference>
<dbReference type="Pfam" id="PF08885">
    <property type="entry name" value="GSCFA"/>
    <property type="match status" value="1"/>
</dbReference>
<accession>A0ABS4YZ25</accession>
<gene>
    <name evidence="2" type="ORF">JOF48_002831</name>
</gene>
<comment type="caution">
    <text evidence="2">The sequence shown here is derived from an EMBL/GenBank/DDBJ whole genome shotgun (WGS) entry which is preliminary data.</text>
</comment>
<name>A0ABS4YZ25_9MICC</name>
<dbReference type="EMBL" id="JAGIOI010000001">
    <property type="protein sequence ID" value="MBP2414032.1"/>
    <property type="molecule type" value="Genomic_DNA"/>
</dbReference>
<evidence type="ECO:0000313" key="2">
    <source>
        <dbReference type="EMBL" id="MBP2414032.1"/>
    </source>
</evidence>
<protein>
    <recommendedName>
        <fullName evidence="1">GSCFA domain-containing protein</fullName>
    </recommendedName>
</protein>
<dbReference type="RefSeq" id="WP_209681695.1">
    <property type="nucleotide sequence ID" value="NZ_JAGIOI010000001.1"/>
</dbReference>
<evidence type="ECO:0000313" key="3">
    <source>
        <dbReference type="Proteomes" id="UP000711614"/>
    </source>
</evidence>